<dbReference type="Gene3D" id="3.40.50.300">
    <property type="entry name" value="P-loop containing nucleotide triphosphate hydrolases"/>
    <property type="match status" value="2"/>
</dbReference>
<keyword evidence="3" id="KW-0547">Nucleotide-binding</keyword>
<dbReference type="EMBL" id="BPWL01000007">
    <property type="protein sequence ID" value="GJJ11831.1"/>
    <property type="molecule type" value="Genomic_DNA"/>
</dbReference>
<dbReference type="EC" id="3.6.4.13" evidence="2"/>
<dbReference type="GO" id="GO:0045025">
    <property type="term" value="C:mitochondrial degradosome"/>
    <property type="evidence" value="ECO:0007669"/>
    <property type="project" value="TreeGrafter"/>
</dbReference>
<dbReference type="FunFam" id="3.40.50.300:FF:000269">
    <property type="entry name" value="ATP-dependent RNA helicase SUPV3L1, mitochondrial"/>
    <property type="match status" value="1"/>
</dbReference>
<dbReference type="SMART" id="SM00490">
    <property type="entry name" value="HELICc"/>
    <property type="match status" value="1"/>
</dbReference>
<keyword evidence="4" id="KW-0378">Hydrolase</keyword>
<dbReference type="Proteomes" id="UP001050691">
    <property type="component" value="Unassembled WGS sequence"/>
</dbReference>
<dbReference type="CDD" id="cd17913">
    <property type="entry name" value="DEXQc_Suv3"/>
    <property type="match status" value="1"/>
</dbReference>
<organism evidence="12 13">
    <name type="scientific">Clathrus columnatus</name>
    <dbReference type="NCBI Taxonomy" id="1419009"/>
    <lineage>
        <taxon>Eukaryota</taxon>
        <taxon>Fungi</taxon>
        <taxon>Dikarya</taxon>
        <taxon>Basidiomycota</taxon>
        <taxon>Agaricomycotina</taxon>
        <taxon>Agaricomycetes</taxon>
        <taxon>Phallomycetidae</taxon>
        <taxon>Phallales</taxon>
        <taxon>Clathraceae</taxon>
        <taxon>Clathrus</taxon>
    </lineage>
</organism>
<dbReference type="PANTHER" id="PTHR12131:SF1">
    <property type="entry name" value="ATP-DEPENDENT RNA HELICASE SUPV3L1, MITOCHONDRIAL-RELATED"/>
    <property type="match status" value="1"/>
</dbReference>
<sequence length="801" mass="90149">MTGWQGQRKAQLPVTLRLFYSLIVTLDAFLRLNISLMNIFPFQQLWRNVLLRRQFHSTAAAARRGSSKSDHIKSKIKTTKETLQHISRSESSQKSSRHPLQTSVKTFRGKTSLNDLQSLLVRTLPSWVDSSSIRQRLLNLGIHEKDCEIILFQFNSYMSKQLSNPESQASLKDPWGILYLSQEEDVDTTNLADRAFTTQLLAFIVDPSSKLNLNQQSLLSIKQINAALDLRYPSMNYPSARNLRRKIYLHVGPTNSGKTYNALRALATARSGVYAGPLRLLAHEVWSRLNLGSIRPFDAPPSTAAQYARECNLLTGEEQRIVSEDATLTSCTVEIINLNKHYHVAVIDEIQMIADPKRGGSWTAAVLGVCADEIHLCGEESAVPVIEALAAETNDELVIRRYDRLTPLAVAEESLHSNWKQIQPGDCIVTFSRKEIFQIKARIEKATGLRCAVVYGRLPPETRSGQAALFNDKDSGYDVLVASDAIGMGLNLKIKRVIFMGLKKFSGYTYVFLSLSQIKQIGGRAGRFGEAGVEQGIVTCMSEEYMPILRKAFQKQTPMLSKAVMPFTSQTFIRMAEVLPSNYGLKDLYSLLYLGGNLGDHYVLPLSEQLRSGMDIVDRVGTGIRLAEKVLFIHCPVSWRVDEEVHIMTKYMKRFMEGGAVDLKDCLGSTHLLDSMKTINDARLEQQENPSQRFELDTVRNKESLQVLETLHKVLLSYIWLSFRVPASFAQQPLAMELKEQTEACIQFVLEGIADRRLLRNLSSSQLVAVGEQEDIKTKISYTQRPKLANPRLRKLVESSV</sequence>
<keyword evidence="13" id="KW-1185">Reference proteome</keyword>
<evidence type="ECO:0000256" key="4">
    <source>
        <dbReference type="ARBA" id="ARBA00022801"/>
    </source>
</evidence>
<evidence type="ECO:0000256" key="7">
    <source>
        <dbReference type="ARBA" id="ARBA00022946"/>
    </source>
</evidence>
<evidence type="ECO:0000256" key="10">
    <source>
        <dbReference type="SAM" id="MobiDB-lite"/>
    </source>
</evidence>
<evidence type="ECO:0000256" key="5">
    <source>
        <dbReference type="ARBA" id="ARBA00022806"/>
    </source>
</evidence>
<reference evidence="12" key="1">
    <citation type="submission" date="2021-10" db="EMBL/GenBank/DDBJ databases">
        <title>De novo Genome Assembly of Clathrus columnatus (Basidiomycota, Fungi) Using Illumina and Nanopore Sequence Data.</title>
        <authorList>
            <person name="Ogiso-Tanaka E."/>
            <person name="Itagaki H."/>
            <person name="Hosoya T."/>
            <person name="Hosaka K."/>
        </authorList>
    </citation>
    <scope>NUCLEOTIDE SEQUENCE</scope>
    <source>
        <strain evidence="12">MO-923</strain>
    </source>
</reference>
<keyword evidence="5" id="KW-0347">Helicase</keyword>
<comment type="subcellular location">
    <subcellularLocation>
        <location evidence="1">Mitochondrion</location>
    </subcellularLocation>
</comment>
<dbReference type="GO" id="GO:0000965">
    <property type="term" value="P:mitochondrial RNA 3'-end processing"/>
    <property type="evidence" value="ECO:0007669"/>
    <property type="project" value="TreeGrafter"/>
</dbReference>
<comment type="caution">
    <text evidence="12">The sequence shown here is derived from an EMBL/GenBank/DDBJ whole genome shotgun (WGS) entry which is preliminary data.</text>
</comment>
<comment type="catalytic activity">
    <reaction evidence="9">
        <text>ATP + H2O = ADP + phosphate + H(+)</text>
        <dbReference type="Rhea" id="RHEA:13065"/>
        <dbReference type="ChEBI" id="CHEBI:15377"/>
        <dbReference type="ChEBI" id="CHEBI:15378"/>
        <dbReference type="ChEBI" id="CHEBI:30616"/>
        <dbReference type="ChEBI" id="CHEBI:43474"/>
        <dbReference type="ChEBI" id="CHEBI:456216"/>
        <dbReference type="EC" id="3.6.4.13"/>
    </reaction>
</comment>
<dbReference type="Pfam" id="PF12513">
    <property type="entry name" value="SUV3_C"/>
    <property type="match status" value="1"/>
</dbReference>
<dbReference type="InterPro" id="IPR027417">
    <property type="entry name" value="P-loop_NTPase"/>
</dbReference>
<dbReference type="AlphaFoldDB" id="A0AAV5AFT7"/>
<evidence type="ECO:0000256" key="6">
    <source>
        <dbReference type="ARBA" id="ARBA00022840"/>
    </source>
</evidence>
<evidence type="ECO:0000256" key="2">
    <source>
        <dbReference type="ARBA" id="ARBA00012552"/>
    </source>
</evidence>
<feature type="domain" description="Helicase C-terminal" evidence="11">
    <location>
        <begin position="414"/>
        <end position="573"/>
    </location>
</feature>
<evidence type="ECO:0000256" key="1">
    <source>
        <dbReference type="ARBA" id="ARBA00004173"/>
    </source>
</evidence>
<feature type="compositionally biased region" description="Basic and acidic residues" evidence="10">
    <location>
        <begin position="67"/>
        <end position="83"/>
    </location>
</feature>
<dbReference type="GO" id="GO:0005524">
    <property type="term" value="F:ATP binding"/>
    <property type="evidence" value="ECO:0007669"/>
    <property type="project" value="UniProtKB-KW"/>
</dbReference>
<dbReference type="PANTHER" id="PTHR12131">
    <property type="entry name" value="ATP-DEPENDENT RNA AND DNA HELICASE"/>
    <property type="match status" value="1"/>
</dbReference>
<evidence type="ECO:0000256" key="3">
    <source>
        <dbReference type="ARBA" id="ARBA00022741"/>
    </source>
</evidence>
<evidence type="ECO:0000256" key="9">
    <source>
        <dbReference type="ARBA" id="ARBA00047984"/>
    </source>
</evidence>
<dbReference type="InterPro" id="IPR055206">
    <property type="entry name" value="DEXQc_SUV3"/>
</dbReference>
<dbReference type="Gene3D" id="1.20.58.1080">
    <property type="match status" value="1"/>
</dbReference>
<evidence type="ECO:0000313" key="13">
    <source>
        <dbReference type="Proteomes" id="UP001050691"/>
    </source>
</evidence>
<dbReference type="InterPro" id="IPR001650">
    <property type="entry name" value="Helicase_C-like"/>
</dbReference>
<dbReference type="SUPFAM" id="SSF52540">
    <property type="entry name" value="P-loop containing nucleoside triphosphate hydrolases"/>
    <property type="match status" value="1"/>
</dbReference>
<dbReference type="PROSITE" id="PS51194">
    <property type="entry name" value="HELICASE_CTER"/>
    <property type="match status" value="1"/>
</dbReference>
<gene>
    <name evidence="12" type="ORF">Clacol_006069</name>
</gene>
<dbReference type="CDD" id="cd18805">
    <property type="entry name" value="SF2_C_suv3"/>
    <property type="match status" value="1"/>
</dbReference>
<keyword evidence="7" id="KW-0809">Transit peptide</keyword>
<accession>A0AAV5AFT7</accession>
<name>A0AAV5AFT7_9AGAM</name>
<dbReference type="Pfam" id="PF00271">
    <property type="entry name" value="Helicase_C"/>
    <property type="match status" value="1"/>
</dbReference>
<dbReference type="GO" id="GO:0003724">
    <property type="term" value="F:RNA helicase activity"/>
    <property type="evidence" value="ECO:0007669"/>
    <property type="project" value="UniProtKB-EC"/>
</dbReference>
<evidence type="ECO:0000256" key="8">
    <source>
        <dbReference type="ARBA" id="ARBA00023128"/>
    </source>
</evidence>
<keyword evidence="8" id="KW-0496">Mitochondrion</keyword>
<evidence type="ECO:0000313" key="12">
    <source>
        <dbReference type="EMBL" id="GJJ11831.1"/>
    </source>
</evidence>
<dbReference type="FunFam" id="3.40.50.300:FF:000957">
    <property type="entry name" value="ATP-dependent RNA helicase SUV3L, mitochondrial"/>
    <property type="match status" value="1"/>
</dbReference>
<dbReference type="GO" id="GO:0016787">
    <property type="term" value="F:hydrolase activity"/>
    <property type="evidence" value="ECO:0007669"/>
    <property type="project" value="UniProtKB-KW"/>
</dbReference>
<dbReference type="InterPro" id="IPR022192">
    <property type="entry name" value="SUV3_C"/>
</dbReference>
<dbReference type="Gene3D" id="1.20.272.40">
    <property type="match status" value="1"/>
</dbReference>
<evidence type="ECO:0000259" key="11">
    <source>
        <dbReference type="PROSITE" id="PS51194"/>
    </source>
</evidence>
<dbReference type="InterPro" id="IPR050699">
    <property type="entry name" value="RNA-DNA_Helicase"/>
</dbReference>
<protein>
    <recommendedName>
        <fullName evidence="2">RNA helicase</fullName>
        <ecNumber evidence="2">3.6.4.13</ecNumber>
    </recommendedName>
</protein>
<dbReference type="InterPro" id="IPR044774">
    <property type="entry name" value="Suv3_DEXQc"/>
</dbReference>
<feature type="region of interest" description="Disordered" evidence="10">
    <location>
        <begin position="62"/>
        <end position="101"/>
    </location>
</feature>
<dbReference type="Pfam" id="PF22527">
    <property type="entry name" value="DEXQc_Suv3"/>
    <property type="match status" value="1"/>
</dbReference>
<keyword evidence="6" id="KW-0067">ATP-binding</keyword>
<proteinExistence type="predicted"/>